<evidence type="ECO:0000256" key="2">
    <source>
        <dbReference type="ARBA" id="ARBA00010992"/>
    </source>
</evidence>
<dbReference type="PROSITE" id="PS50850">
    <property type="entry name" value="MFS"/>
    <property type="match status" value="1"/>
</dbReference>
<keyword evidence="4 8" id="KW-0812">Transmembrane</keyword>
<dbReference type="OrthoDB" id="6612291at2759"/>
<feature type="transmembrane region" description="Helical" evidence="8">
    <location>
        <begin position="110"/>
        <end position="130"/>
    </location>
</feature>
<evidence type="ECO:0000256" key="5">
    <source>
        <dbReference type="ARBA" id="ARBA00022989"/>
    </source>
</evidence>
<evidence type="ECO:0000256" key="6">
    <source>
        <dbReference type="ARBA" id="ARBA00023136"/>
    </source>
</evidence>
<feature type="transmembrane region" description="Helical" evidence="8">
    <location>
        <begin position="330"/>
        <end position="351"/>
    </location>
</feature>
<protein>
    <recommendedName>
        <fullName evidence="9">Major facilitator superfamily (MFS) profile domain-containing protein</fullName>
    </recommendedName>
</protein>
<dbReference type="InterPro" id="IPR050360">
    <property type="entry name" value="MFS_Sugar_Transporters"/>
</dbReference>
<feature type="transmembrane region" description="Helical" evidence="8">
    <location>
        <begin position="150"/>
        <end position="170"/>
    </location>
</feature>
<dbReference type="GO" id="GO:0016020">
    <property type="term" value="C:membrane"/>
    <property type="evidence" value="ECO:0007669"/>
    <property type="project" value="UniProtKB-SubCell"/>
</dbReference>
<feature type="transmembrane region" description="Helical" evidence="8">
    <location>
        <begin position="428"/>
        <end position="447"/>
    </location>
</feature>
<dbReference type="EMBL" id="JAPEUY010000018">
    <property type="protein sequence ID" value="KAJ4364115.1"/>
    <property type="molecule type" value="Genomic_DNA"/>
</dbReference>
<accession>A0A9W9CIL1</accession>
<comment type="caution">
    <text evidence="10">The sequence shown here is derived from an EMBL/GenBank/DDBJ whole genome shotgun (WGS) entry which is preliminary data.</text>
</comment>
<keyword evidence="6 8" id="KW-0472">Membrane</keyword>
<feature type="domain" description="Major facilitator superfamily (MFS) profile" evidence="9">
    <location>
        <begin position="16"/>
        <end position="451"/>
    </location>
</feature>
<name>A0A9W9CIL1_9PLEO</name>
<dbReference type="InterPro" id="IPR005829">
    <property type="entry name" value="Sugar_transporter_CS"/>
</dbReference>
<feature type="transmembrane region" description="Helical" evidence="8">
    <location>
        <begin position="398"/>
        <end position="416"/>
    </location>
</feature>
<dbReference type="PANTHER" id="PTHR48022">
    <property type="entry name" value="PLASTIDIC GLUCOSE TRANSPORTER 4"/>
    <property type="match status" value="1"/>
</dbReference>
<proteinExistence type="inferred from homology"/>
<dbReference type="InterPro" id="IPR020846">
    <property type="entry name" value="MFS_dom"/>
</dbReference>
<dbReference type="GO" id="GO:0005351">
    <property type="term" value="F:carbohydrate:proton symporter activity"/>
    <property type="evidence" value="ECO:0007669"/>
    <property type="project" value="TreeGrafter"/>
</dbReference>
<feature type="transmembrane region" description="Helical" evidence="8">
    <location>
        <begin position="296"/>
        <end position="318"/>
    </location>
</feature>
<evidence type="ECO:0000256" key="3">
    <source>
        <dbReference type="ARBA" id="ARBA00022448"/>
    </source>
</evidence>
<keyword evidence="11" id="KW-1185">Reference proteome</keyword>
<dbReference type="PANTHER" id="PTHR48022:SF80">
    <property type="entry name" value="SUGAR TRANSPORTER, PUTATIVE (AFU_ORTHOLOGUE AFUA_3G12170)-RELATED"/>
    <property type="match status" value="1"/>
</dbReference>
<evidence type="ECO:0000256" key="7">
    <source>
        <dbReference type="RuleBase" id="RU003346"/>
    </source>
</evidence>
<gene>
    <name evidence="10" type="ORF">N0V83_009570</name>
</gene>
<dbReference type="SUPFAM" id="SSF103473">
    <property type="entry name" value="MFS general substrate transporter"/>
    <property type="match status" value="1"/>
</dbReference>
<dbReference type="InterPro" id="IPR003663">
    <property type="entry name" value="Sugar/inositol_transpt"/>
</dbReference>
<keyword evidence="3 7" id="KW-0813">Transport</keyword>
<dbReference type="FunFam" id="1.20.1250.20:FF:000090">
    <property type="entry name" value="MFS sugar transporter, putative"/>
    <property type="match status" value="1"/>
</dbReference>
<dbReference type="PRINTS" id="PR00171">
    <property type="entry name" value="SUGRTRNSPORT"/>
</dbReference>
<evidence type="ECO:0000256" key="1">
    <source>
        <dbReference type="ARBA" id="ARBA00004141"/>
    </source>
</evidence>
<dbReference type="Proteomes" id="UP001140560">
    <property type="component" value="Unassembled WGS sequence"/>
</dbReference>
<feature type="transmembrane region" description="Helical" evidence="8">
    <location>
        <begin position="86"/>
        <end position="104"/>
    </location>
</feature>
<feature type="transmembrane region" description="Helical" evidence="8">
    <location>
        <begin position="263"/>
        <end position="284"/>
    </location>
</feature>
<dbReference type="AlphaFoldDB" id="A0A9W9CIL1"/>
<feature type="transmembrane region" description="Helical" evidence="8">
    <location>
        <begin position="54"/>
        <end position="74"/>
    </location>
</feature>
<dbReference type="PROSITE" id="PS00217">
    <property type="entry name" value="SUGAR_TRANSPORT_2"/>
    <property type="match status" value="1"/>
</dbReference>
<dbReference type="PROSITE" id="PS00216">
    <property type="entry name" value="SUGAR_TRANSPORT_1"/>
    <property type="match status" value="1"/>
</dbReference>
<feature type="transmembrane region" description="Helical" evidence="8">
    <location>
        <begin position="363"/>
        <end position="386"/>
    </location>
</feature>
<dbReference type="Pfam" id="PF00083">
    <property type="entry name" value="Sugar_tr"/>
    <property type="match status" value="1"/>
</dbReference>
<evidence type="ECO:0000313" key="11">
    <source>
        <dbReference type="Proteomes" id="UP001140560"/>
    </source>
</evidence>
<sequence length="497" mass="54378">MVSSIKPRVNAYTWGCGLFAAVGSLLYGIDSGIVSTTIAQHGFTDYFAPFTPSLKGALVSTFGAGSVFGVFFAGWSADFLGRKKTIMIGAIIALIAGIIQAASVHIGMLIAGRIIGGFAVGIMNMTIPIYNSEIAPPHKRGMISGLHAQFVGIGFATANWVGFGCSYATGQFQWRFPLAFQCLPAIIVLIGIFWLPYSPRWLLEQDRDEEAYAVIKRLHGNTGDDSFFRAEFTQMRDQLRFEKSVQKAGWKDLLNTPSNRKRVLLAVLVQAFTQLSGINVINYYQTDLYKGLGQTGHMVTLLAGVYGLVGPIANVICLRYVDTWGRRSTLWITGLIMTLDMVLVMGLSGAYGSSSNTVAKGFTIAFIFCFSIIYSLGYNSIHYIYVPEIMTMAIRAKGSAVSIICNVLINIIFNQVSPIAFADVGYKYYSLFICTNLVGAITVFFIFPETKGKTLEEIAHIFGDEVIVADLATVKEKVGHEEDGNEVELVEDKNKKA</sequence>
<organism evidence="10 11">
    <name type="scientific">Neocucurbitaria cava</name>
    <dbReference type="NCBI Taxonomy" id="798079"/>
    <lineage>
        <taxon>Eukaryota</taxon>
        <taxon>Fungi</taxon>
        <taxon>Dikarya</taxon>
        <taxon>Ascomycota</taxon>
        <taxon>Pezizomycotina</taxon>
        <taxon>Dothideomycetes</taxon>
        <taxon>Pleosporomycetidae</taxon>
        <taxon>Pleosporales</taxon>
        <taxon>Pleosporineae</taxon>
        <taxon>Cucurbitariaceae</taxon>
        <taxon>Neocucurbitaria</taxon>
    </lineage>
</organism>
<feature type="transmembrane region" description="Helical" evidence="8">
    <location>
        <begin position="12"/>
        <end position="34"/>
    </location>
</feature>
<comment type="subcellular location">
    <subcellularLocation>
        <location evidence="1">Membrane</location>
        <topology evidence="1">Multi-pass membrane protein</topology>
    </subcellularLocation>
</comment>
<evidence type="ECO:0000313" key="10">
    <source>
        <dbReference type="EMBL" id="KAJ4364115.1"/>
    </source>
</evidence>
<dbReference type="Gene3D" id="1.20.1250.20">
    <property type="entry name" value="MFS general substrate transporter like domains"/>
    <property type="match status" value="1"/>
</dbReference>
<dbReference type="InterPro" id="IPR005828">
    <property type="entry name" value="MFS_sugar_transport-like"/>
</dbReference>
<dbReference type="InterPro" id="IPR036259">
    <property type="entry name" value="MFS_trans_sf"/>
</dbReference>
<reference evidence="10" key="1">
    <citation type="submission" date="2022-10" db="EMBL/GenBank/DDBJ databases">
        <title>Tapping the CABI collections for fungal endophytes: first genome assemblies for Collariella, Neodidymelliopsis, Ascochyta clinopodiicola, Didymella pomorum, Didymosphaeria variabile, Neocosmospora piperis and Neocucurbitaria cava.</title>
        <authorList>
            <person name="Hill R."/>
        </authorList>
    </citation>
    <scope>NUCLEOTIDE SEQUENCE</scope>
    <source>
        <strain evidence="10">IMI 356814</strain>
    </source>
</reference>
<comment type="similarity">
    <text evidence="2 7">Belongs to the major facilitator superfamily. Sugar transporter (TC 2.A.1.1) family.</text>
</comment>
<evidence type="ECO:0000256" key="8">
    <source>
        <dbReference type="SAM" id="Phobius"/>
    </source>
</evidence>
<evidence type="ECO:0000259" key="9">
    <source>
        <dbReference type="PROSITE" id="PS50850"/>
    </source>
</evidence>
<keyword evidence="5 8" id="KW-1133">Transmembrane helix</keyword>
<evidence type="ECO:0000256" key="4">
    <source>
        <dbReference type="ARBA" id="ARBA00022692"/>
    </source>
</evidence>
<feature type="transmembrane region" description="Helical" evidence="8">
    <location>
        <begin position="176"/>
        <end position="197"/>
    </location>
</feature>
<dbReference type="NCBIfam" id="TIGR00879">
    <property type="entry name" value="SP"/>
    <property type="match status" value="1"/>
</dbReference>